<evidence type="ECO:0000313" key="3">
    <source>
        <dbReference type="Proteomes" id="UP000245125"/>
    </source>
</evidence>
<sequence>MASSNQKTRKKPYGALLVMGLLSAGLYIFLLLNQASLNKYFAMGGVYAFLPIATAFIFSYVHGSFTGNFWTILGIEASKKKKEVK</sequence>
<dbReference type="OrthoDB" id="5432483at2"/>
<name>A0A2U3QKJ8_9BACT</name>
<feature type="transmembrane region" description="Helical" evidence="1">
    <location>
        <begin position="12"/>
        <end position="32"/>
    </location>
</feature>
<proteinExistence type="predicted"/>
<keyword evidence="3" id="KW-1185">Reference proteome</keyword>
<evidence type="ECO:0000313" key="2">
    <source>
        <dbReference type="EMBL" id="SPQ01934.1"/>
    </source>
</evidence>
<gene>
    <name evidence="2" type="ORF">NBG4_80034</name>
</gene>
<dbReference type="Proteomes" id="UP000245125">
    <property type="component" value="Unassembled WGS sequence"/>
</dbReference>
<organism evidence="2 3">
    <name type="scientific">Candidatus Sulfobium mesophilum</name>
    <dbReference type="NCBI Taxonomy" id="2016548"/>
    <lineage>
        <taxon>Bacteria</taxon>
        <taxon>Pseudomonadati</taxon>
        <taxon>Nitrospirota</taxon>
        <taxon>Nitrospiria</taxon>
        <taxon>Nitrospirales</taxon>
        <taxon>Nitrospiraceae</taxon>
        <taxon>Candidatus Sulfobium</taxon>
    </lineage>
</organism>
<evidence type="ECO:0000256" key="1">
    <source>
        <dbReference type="SAM" id="Phobius"/>
    </source>
</evidence>
<protein>
    <submittedName>
        <fullName evidence="2">Uncharacterized protein</fullName>
    </submittedName>
</protein>
<keyword evidence="1" id="KW-0812">Transmembrane</keyword>
<dbReference type="EMBL" id="OUUY01000130">
    <property type="protein sequence ID" value="SPQ01934.1"/>
    <property type="molecule type" value="Genomic_DNA"/>
</dbReference>
<reference evidence="3" key="1">
    <citation type="submission" date="2018-03" db="EMBL/GenBank/DDBJ databases">
        <authorList>
            <person name="Zecchin S."/>
        </authorList>
    </citation>
    <scope>NUCLEOTIDE SEQUENCE [LARGE SCALE GENOMIC DNA]</scope>
</reference>
<accession>A0A2U3QKJ8</accession>
<keyword evidence="1" id="KW-1133">Transmembrane helix</keyword>
<dbReference type="AlphaFoldDB" id="A0A2U3QKJ8"/>
<keyword evidence="1" id="KW-0472">Membrane</keyword>